<reference evidence="2 3" key="1">
    <citation type="journal article" date="2006" name="Science">
        <title>Phytophthora genome sequences uncover evolutionary origins and mechanisms of pathogenesis.</title>
        <authorList>
            <person name="Tyler B.M."/>
            <person name="Tripathy S."/>
            <person name="Zhang X."/>
            <person name="Dehal P."/>
            <person name="Jiang R.H."/>
            <person name="Aerts A."/>
            <person name="Arredondo F.D."/>
            <person name="Baxter L."/>
            <person name="Bensasson D."/>
            <person name="Beynon J.L."/>
            <person name="Chapman J."/>
            <person name="Damasceno C.M."/>
            <person name="Dorrance A.E."/>
            <person name="Dou D."/>
            <person name="Dickerman A.W."/>
            <person name="Dubchak I.L."/>
            <person name="Garbelotto M."/>
            <person name="Gijzen M."/>
            <person name="Gordon S.G."/>
            <person name="Govers F."/>
            <person name="Grunwald N.J."/>
            <person name="Huang W."/>
            <person name="Ivors K.L."/>
            <person name="Jones R.W."/>
            <person name="Kamoun S."/>
            <person name="Krampis K."/>
            <person name="Lamour K.H."/>
            <person name="Lee M.K."/>
            <person name="McDonald W.H."/>
            <person name="Medina M."/>
            <person name="Meijer H.J."/>
            <person name="Nordberg E.K."/>
            <person name="Maclean D.J."/>
            <person name="Ospina-Giraldo M.D."/>
            <person name="Morris P.F."/>
            <person name="Phuntumart V."/>
            <person name="Putnam N.H."/>
            <person name="Rash S."/>
            <person name="Rose J.K."/>
            <person name="Sakihama Y."/>
            <person name="Salamov A.A."/>
            <person name="Savidor A."/>
            <person name="Scheuring C.F."/>
            <person name="Smith B.M."/>
            <person name="Sobral B.W."/>
            <person name="Terry A."/>
            <person name="Torto-Alalibo T.A."/>
            <person name="Win J."/>
            <person name="Xu Z."/>
            <person name="Zhang H."/>
            <person name="Grigoriev I.V."/>
            <person name="Rokhsar D.S."/>
            <person name="Boore J.L."/>
        </authorList>
    </citation>
    <scope>NUCLEOTIDE SEQUENCE [LARGE SCALE GENOMIC DNA]</scope>
    <source>
        <strain evidence="2 3">P6497</strain>
    </source>
</reference>
<dbReference type="InterPro" id="IPR055313">
    <property type="entry name" value="Temptin-like"/>
</dbReference>
<protein>
    <recommendedName>
        <fullName evidence="1">Temptin Cys/Cys disulfide domain-containing protein</fullName>
    </recommendedName>
</protein>
<evidence type="ECO:0000313" key="2">
    <source>
        <dbReference type="EMBL" id="EGZ08189.1"/>
    </source>
</evidence>
<gene>
    <name evidence="2" type="ORF">PHYSODRAFT_255915</name>
</gene>
<dbReference type="PANTHER" id="PTHR34737">
    <property type="entry name" value="EF-HAND DOMAIN-CONTAINING PROTEIN"/>
    <property type="match status" value="1"/>
</dbReference>
<organism evidence="2 3">
    <name type="scientific">Phytophthora sojae (strain P6497)</name>
    <name type="common">Soybean stem and root rot agent</name>
    <name type="synonym">Phytophthora megasperma f. sp. glycines</name>
    <dbReference type="NCBI Taxonomy" id="1094619"/>
    <lineage>
        <taxon>Eukaryota</taxon>
        <taxon>Sar</taxon>
        <taxon>Stramenopiles</taxon>
        <taxon>Oomycota</taxon>
        <taxon>Peronosporomycetes</taxon>
        <taxon>Peronosporales</taxon>
        <taxon>Peronosporaceae</taxon>
        <taxon>Phytophthora</taxon>
    </lineage>
</organism>
<dbReference type="Pfam" id="PF24784">
    <property type="entry name" value="Temptin_C"/>
    <property type="match status" value="1"/>
</dbReference>
<dbReference type="AlphaFoldDB" id="G5A8G3"/>
<dbReference type="EMBL" id="JH159161">
    <property type="protein sequence ID" value="EGZ08189.1"/>
    <property type="molecule type" value="Genomic_DNA"/>
</dbReference>
<feature type="domain" description="Temptin Cys/Cys disulfide" evidence="1">
    <location>
        <begin position="10"/>
        <end position="98"/>
    </location>
</feature>
<dbReference type="InterPro" id="IPR057626">
    <property type="entry name" value="S-S_Temptin"/>
</dbReference>
<accession>G5A8G3</accession>
<dbReference type="KEGG" id="psoj:PHYSODRAFT_255915"/>
<keyword evidence="3" id="KW-1185">Reference proteome</keyword>
<sequence>STALLYSRSNAMPNFVWHVPNGASVPDSPAIGHETDDFPRRNAFGRDFEDAGLVWTKELCEADSDQDGQTNGQELGDPCCVWTTDESPLWTTGTSHPG</sequence>
<proteinExistence type="predicted"/>
<feature type="non-terminal residue" evidence="2">
    <location>
        <position position="98"/>
    </location>
</feature>
<dbReference type="PANTHER" id="PTHR34737:SF2">
    <property type="entry name" value="EF-HAND DOMAIN-CONTAINING PROTEIN"/>
    <property type="match status" value="1"/>
</dbReference>
<feature type="non-terminal residue" evidence="2">
    <location>
        <position position="1"/>
    </location>
</feature>
<dbReference type="Proteomes" id="UP000002640">
    <property type="component" value="Unassembled WGS sequence"/>
</dbReference>
<dbReference type="RefSeq" id="XP_009536361.1">
    <property type="nucleotide sequence ID" value="XM_009538066.1"/>
</dbReference>
<evidence type="ECO:0000259" key="1">
    <source>
        <dbReference type="Pfam" id="PF24784"/>
    </source>
</evidence>
<dbReference type="STRING" id="1094619.G5A8G3"/>
<name>G5A8G3_PHYSP</name>
<evidence type="ECO:0000313" key="3">
    <source>
        <dbReference type="Proteomes" id="UP000002640"/>
    </source>
</evidence>
<dbReference type="InParanoid" id="G5A8G3"/>
<dbReference type="GeneID" id="20638666"/>